<evidence type="ECO:0000313" key="2">
    <source>
        <dbReference type="Proteomes" id="UP000187209"/>
    </source>
</evidence>
<reference evidence="1 2" key="1">
    <citation type="submission" date="2016-11" db="EMBL/GenBank/DDBJ databases">
        <title>The macronuclear genome of Stentor coeruleus: a giant cell with tiny introns.</title>
        <authorList>
            <person name="Slabodnick M."/>
            <person name="Ruby J.G."/>
            <person name="Reiff S.B."/>
            <person name="Swart E.C."/>
            <person name="Gosai S."/>
            <person name="Prabakaran S."/>
            <person name="Witkowska E."/>
            <person name="Larue G.E."/>
            <person name="Fisher S."/>
            <person name="Freeman R.M."/>
            <person name="Gunawardena J."/>
            <person name="Chu W."/>
            <person name="Stover N.A."/>
            <person name="Gregory B.D."/>
            <person name="Nowacki M."/>
            <person name="Derisi J."/>
            <person name="Roy S.W."/>
            <person name="Marshall W.F."/>
            <person name="Sood P."/>
        </authorList>
    </citation>
    <scope>NUCLEOTIDE SEQUENCE [LARGE SCALE GENOMIC DNA]</scope>
    <source>
        <strain evidence="1">WM001</strain>
    </source>
</reference>
<protein>
    <submittedName>
        <fullName evidence="1">Uncharacterized protein</fullName>
    </submittedName>
</protein>
<accession>A0A1R2C5A8</accession>
<sequence>MITADITNLTSKSQELDLTDRHESILYSIQSLKNIYKLSSNEAKNYIQKVYTYKTTKIPMIITSIQDINSKIKSYIIYIEKVKGKSKFTFNLIKCASEQGLGWLEIEGFAENLTLSFNPPTFSYSQNTVGEIYYKVFTSRDNEVGKVMVNYCKKLSKMPCDQIARCKSFVIYENFKNNKVDCSFCLEIELSAKDRIKVLQQKYYDMVGCIEKLRSDSMGGGFRSELKEACCDCAVF</sequence>
<dbReference type="Proteomes" id="UP000187209">
    <property type="component" value="Unassembled WGS sequence"/>
</dbReference>
<name>A0A1R2C5A8_9CILI</name>
<organism evidence="1 2">
    <name type="scientific">Stentor coeruleus</name>
    <dbReference type="NCBI Taxonomy" id="5963"/>
    <lineage>
        <taxon>Eukaryota</taxon>
        <taxon>Sar</taxon>
        <taxon>Alveolata</taxon>
        <taxon>Ciliophora</taxon>
        <taxon>Postciliodesmatophora</taxon>
        <taxon>Heterotrichea</taxon>
        <taxon>Heterotrichida</taxon>
        <taxon>Stentoridae</taxon>
        <taxon>Stentor</taxon>
    </lineage>
</organism>
<gene>
    <name evidence="1" type="ORF">SteCoe_14701</name>
</gene>
<proteinExistence type="predicted"/>
<dbReference type="AlphaFoldDB" id="A0A1R2C5A8"/>
<comment type="caution">
    <text evidence="1">The sequence shown here is derived from an EMBL/GenBank/DDBJ whole genome shotgun (WGS) entry which is preliminary data.</text>
</comment>
<evidence type="ECO:0000313" key="1">
    <source>
        <dbReference type="EMBL" id="OMJ84214.1"/>
    </source>
</evidence>
<keyword evidence="2" id="KW-1185">Reference proteome</keyword>
<dbReference type="EMBL" id="MPUH01000276">
    <property type="protein sequence ID" value="OMJ84214.1"/>
    <property type="molecule type" value="Genomic_DNA"/>
</dbReference>